<organism evidence="2">
    <name type="scientific">Glycine max</name>
    <name type="common">Soybean</name>
    <name type="synonym">Glycine hispida</name>
    <dbReference type="NCBI Taxonomy" id="3847"/>
    <lineage>
        <taxon>Eukaryota</taxon>
        <taxon>Viridiplantae</taxon>
        <taxon>Streptophyta</taxon>
        <taxon>Embryophyta</taxon>
        <taxon>Tracheophyta</taxon>
        <taxon>Spermatophyta</taxon>
        <taxon>Magnoliopsida</taxon>
        <taxon>eudicotyledons</taxon>
        <taxon>Gunneridae</taxon>
        <taxon>Pentapetalae</taxon>
        <taxon>rosids</taxon>
        <taxon>fabids</taxon>
        <taxon>Fabales</taxon>
        <taxon>Fabaceae</taxon>
        <taxon>Papilionoideae</taxon>
        <taxon>50 kb inversion clade</taxon>
        <taxon>NPAAA clade</taxon>
        <taxon>indigoferoid/millettioid clade</taxon>
        <taxon>Phaseoleae</taxon>
        <taxon>Glycine</taxon>
        <taxon>Glycine subgen. Soja</taxon>
    </lineage>
</organism>
<reference evidence="2 3" key="1">
    <citation type="journal article" date="2010" name="Nature">
        <title>Genome sequence of the palaeopolyploid soybean.</title>
        <authorList>
            <person name="Schmutz J."/>
            <person name="Cannon S.B."/>
            <person name="Schlueter J."/>
            <person name="Ma J."/>
            <person name="Mitros T."/>
            <person name="Nelson W."/>
            <person name="Hyten D.L."/>
            <person name="Song Q."/>
            <person name="Thelen J.J."/>
            <person name="Cheng J."/>
            <person name="Xu D."/>
            <person name="Hellsten U."/>
            <person name="May G.D."/>
            <person name="Yu Y."/>
            <person name="Sakurai T."/>
            <person name="Umezawa T."/>
            <person name="Bhattacharyya M.K."/>
            <person name="Sandhu D."/>
            <person name="Valliyodan B."/>
            <person name="Lindquist E."/>
            <person name="Peto M."/>
            <person name="Grant D."/>
            <person name="Shu S."/>
            <person name="Goodstein D."/>
            <person name="Barry K."/>
            <person name="Futrell-Griggs M."/>
            <person name="Abernathy B."/>
            <person name="Du J."/>
            <person name="Tian Z."/>
            <person name="Zhu L."/>
            <person name="Gill N."/>
            <person name="Joshi T."/>
            <person name="Libault M."/>
            <person name="Sethuraman A."/>
            <person name="Zhang X.-C."/>
            <person name="Shinozaki K."/>
            <person name="Nguyen H.T."/>
            <person name="Wing R.A."/>
            <person name="Cregan P."/>
            <person name="Specht J."/>
            <person name="Grimwood J."/>
            <person name="Rokhsar D."/>
            <person name="Stacey G."/>
            <person name="Shoemaker R.C."/>
            <person name="Jackson S.A."/>
        </authorList>
    </citation>
    <scope>NUCLEOTIDE SEQUENCE [LARGE SCALE GENOMIC DNA]</scope>
    <source>
        <strain evidence="3">cv. Williams 82</strain>
        <tissue evidence="2">Callus</tissue>
    </source>
</reference>
<evidence type="ECO:0000256" key="1">
    <source>
        <dbReference type="SAM" id="SignalP"/>
    </source>
</evidence>
<dbReference type="InParanoid" id="A0A0R0GU15"/>
<evidence type="ECO:0000313" key="4">
    <source>
        <dbReference type="Proteomes" id="UP000008827"/>
    </source>
</evidence>
<reference evidence="3" key="2">
    <citation type="submission" date="2018-02" db="UniProtKB">
        <authorList>
            <consortium name="EnsemblPlants"/>
        </authorList>
    </citation>
    <scope>IDENTIFICATION</scope>
    <source>
        <strain evidence="3">Williams 82</strain>
    </source>
</reference>
<feature type="chain" id="PRO_5014521415" description="Defensin-like protein" evidence="1">
    <location>
        <begin position="22"/>
        <end position="81"/>
    </location>
</feature>
<dbReference type="EnsemblPlants" id="KRH21786">
    <property type="protein sequence ID" value="KRH21786"/>
    <property type="gene ID" value="GLYMA_13G259000"/>
</dbReference>
<evidence type="ECO:0000313" key="3">
    <source>
        <dbReference type="EnsemblPlants" id="KRH21786"/>
    </source>
</evidence>
<keyword evidence="4" id="KW-1185">Reference proteome</keyword>
<feature type="signal peptide" evidence="1">
    <location>
        <begin position="1"/>
        <end position="21"/>
    </location>
</feature>
<name>A0A0R0GU15_SOYBN</name>
<proteinExistence type="predicted"/>
<dbReference type="OrthoDB" id="1432505at2759"/>
<sequence length="81" mass="9285">MKIPFYFSVLLLLLLIDSGNQVHMAVVPEHVHCENLILRNDYCDLENDPCNAHCKVHYRSTKATGSCDIDINLCVCLYCRE</sequence>
<evidence type="ECO:0008006" key="5">
    <source>
        <dbReference type="Google" id="ProtNLM"/>
    </source>
</evidence>
<accession>A0A0R0GU15</accession>
<reference evidence="2" key="3">
    <citation type="submission" date="2018-07" db="EMBL/GenBank/DDBJ databases">
        <title>WGS assembly of Glycine max.</title>
        <authorList>
            <person name="Schmutz J."/>
            <person name="Cannon S."/>
            <person name="Schlueter J."/>
            <person name="Ma J."/>
            <person name="Mitros T."/>
            <person name="Nelson W."/>
            <person name="Hyten D."/>
            <person name="Song Q."/>
            <person name="Thelen J."/>
            <person name="Cheng J."/>
            <person name="Xu D."/>
            <person name="Hellsten U."/>
            <person name="May G."/>
            <person name="Yu Y."/>
            <person name="Sakurai T."/>
            <person name="Umezawa T."/>
            <person name="Bhattacharyya M."/>
            <person name="Sandhu D."/>
            <person name="Valliyodan B."/>
            <person name="Lindquist E."/>
            <person name="Peto M."/>
            <person name="Grant D."/>
            <person name="Shu S."/>
            <person name="Goodstein D."/>
            <person name="Barry K."/>
            <person name="Futrell-Griggs M."/>
            <person name="Abernathy B."/>
            <person name="Du J."/>
            <person name="Tian Z."/>
            <person name="Zhu L."/>
            <person name="Gill N."/>
            <person name="Joshi T."/>
            <person name="Libault M."/>
            <person name="Sethuraman A."/>
            <person name="Zhang X."/>
            <person name="Shinozaki K."/>
            <person name="Nguyen H."/>
            <person name="Wing R."/>
            <person name="Cregan P."/>
            <person name="Specht J."/>
            <person name="Grimwood J."/>
            <person name="Rokhsar D."/>
            <person name="Stacey G."/>
            <person name="Shoemaker R."/>
            <person name="Jackson S."/>
        </authorList>
    </citation>
    <scope>NUCLEOTIDE SEQUENCE</scope>
    <source>
        <tissue evidence="2">Callus</tissue>
    </source>
</reference>
<dbReference type="Proteomes" id="UP000008827">
    <property type="component" value="Chromosome 13"/>
</dbReference>
<evidence type="ECO:0000313" key="2">
    <source>
        <dbReference type="EMBL" id="KRH21786.1"/>
    </source>
</evidence>
<dbReference type="OMA" id="SHCKIHY"/>
<dbReference type="EMBL" id="CM000846">
    <property type="protein sequence ID" value="KRH21786.1"/>
    <property type="molecule type" value="Genomic_DNA"/>
</dbReference>
<dbReference type="Gramene" id="KRH21786">
    <property type="protein sequence ID" value="KRH21786"/>
    <property type="gene ID" value="GLYMA_13G259000"/>
</dbReference>
<keyword evidence="1" id="KW-0732">Signal</keyword>
<gene>
    <name evidence="2" type="ORF">GLYMA_13G259000</name>
</gene>
<dbReference type="SMR" id="A0A0R0GU15"/>
<dbReference type="AlphaFoldDB" id="A0A0R0GU15"/>
<protein>
    <recommendedName>
        <fullName evidence="5">Defensin-like protein</fullName>
    </recommendedName>
</protein>